<keyword evidence="9" id="KW-0479">Metal-binding</keyword>
<evidence type="ECO:0000313" key="16">
    <source>
        <dbReference type="EMBL" id="MPW22424.1"/>
    </source>
</evidence>
<dbReference type="GO" id="GO:0015097">
    <property type="term" value="F:mercury ion transmembrane transporter activity"/>
    <property type="evidence" value="ECO:0007669"/>
    <property type="project" value="InterPro"/>
</dbReference>
<dbReference type="GO" id="GO:0005886">
    <property type="term" value="C:plasma membrane"/>
    <property type="evidence" value="ECO:0007669"/>
    <property type="project" value="UniProtKB-SubCell"/>
</dbReference>
<evidence type="ECO:0000256" key="12">
    <source>
        <dbReference type="ARBA" id="ARBA00023136"/>
    </source>
</evidence>
<keyword evidence="4" id="KW-0813">Transport</keyword>
<reference evidence="16 17" key="1">
    <citation type="submission" date="2019-10" db="EMBL/GenBank/DDBJ databases">
        <title>Paraburkholderia sp. isolated from nodules of Mimosa pudica from Brazilian Atlantic Forest soils.</title>
        <authorList>
            <person name="Paulitsch F."/>
            <person name="Hungria M."/>
            <person name="Dall'Agnol R."/>
        </authorList>
    </citation>
    <scope>NUCLEOTIDE SEQUENCE [LARGE SCALE GENOMIC DNA]</scope>
    <source>
        <strain evidence="16 17">CNPSo 3157</strain>
    </source>
</reference>
<organism evidence="16 17">
    <name type="scientific">Paraburkholderia franconis</name>
    <dbReference type="NCBI Taxonomy" id="2654983"/>
    <lineage>
        <taxon>Bacteria</taxon>
        <taxon>Pseudomonadati</taxon>
        <taxon>Pseudomonadota</taxon>
        <taxon>Betaproteobacteria</taxon>
        <taxon>Burkholderiales</taxon>
        <taxon>Burkholderiaceae</taxon>
        <taxon>Paraburkholderia</taxon>
    </lineage>
</organism>
<evidence type="ECO:0000256" key="1">
    <source>
        <dbReference type="ARBA" id="ARBA00004429"/>
    </source>
</evidence>
<dbReference type="Pfam" id="PF02411">
    <property type="entry name" value="MerT"/>
    <property type="match status" value="1"/>
</dbReference>
<dbReference type="EMBL" id="WHNP01000066">
    <property type="protein sequence ID" value="MPW22424.1"/>
    <property type="molecule type" value="Genomic_DNA"/>
</dbReference>
<evidence type="ECO:0000256" key="13">
    <source>
        <dbReference type="ARBA" id="ARBA00030934"/>
    </source>
</evidence>
<keyword evidence="12" id="KW-0472">Membrane</keyword>
<gene>
    <name evidence="16" type="ORF">GCT13_37765</name>
</gene>
<evidence type="ECO:0000256" key="5">
    <source>
        <dbReference type="ARBA" id="ARBA00022466"/>
    </source>
</evidence>
<keyword evidence="5" id="KW-0475">Mercuric resistance</keyword>
<protein>
    <recommendedName>
        <fullName evidence="3">Mercuric transport protein MerT</fullName>
    </recommendedName>
    <alternativeName>
        <fullName evidence="13">Mercury ion transport protein</fullName>
    </alternativeName>
</protein>
<evidence type="ECO:0000313" key="17">
    <source>
        <dbReference type="Proteomes" id="UP000484381"/>
    </source>
</evidence>
<proteinExistence type="inferred from homology"/>
<name>A0A7X1TKI2_9BURK</name>
<sequence length="100" mass="10337">MRTRWTTTGSLLAGAAAALGASACCAGPFLLVVVGMGGAWSSRLTALRPFQPLFIAASHRLLRNGLSQAVRPSREMPGGRSLPGAVDAAQAAHRDHRTTG</sequence>
<keyword evidence="6" id="KW-1003">Cell membrane</keyword>
<keyword evidence="17" id="KW-1185">Reference proteome</keyword>
<evidence type="ECO:0000256" key="10">
    <source>
        <dbReference type="ARBA" id="ARBA00022914"/>
    </source>
</evidence>
<comment type="similarity">
    <text evidence="2">Belongs to the MerT family.</text>
</comment>
<dbReference type="AlphaFoldDB" id="A0A7X1TKI2"/>
<evidence type="ECO:0000256" key="7">
    <source>
        <dbReference type="ARBA" id="ARBA00022519"/>
    </source>
</evidence>
<keyword evidence="7" id="KW-0997">Cell inner membrane</keyword>
<evidence type="ECO:0000256" key="6">
    <source>
        <dbReference type="ARBA" id="ARBA00022475"/>
    </source>
</evidence>
<evidence type="ECO:0000256" key="4">
    <source>
        <dbReference type="ARBA" id="ARBA00022448"/>
    </source>
</evidence>
<evidence type="ECO:0000256" key="14">
    <source>
        <dbReference type="ARBA" id="ARBA00045720"/>
    </source>
</evidence>
<evidence type="ECO:0000256" key="8">
    <source>
        <dbReference type="ARBA" id="ARBA00022692"/>
    </source>
</evidence>
<accession>A0A7X1TKI2</accession>
<comment type="subcellular location">
    <subcellularLocation>
        <location evidence="1">Cell inner membrane</location>
        <topology evidence="1">Multi-pass membrane protein</topology>
    </subcellularLocation>
</comment>
<evidence type="ECO:0000256" key="3">
    <source>
        <dbReference type="ARBA" id="ARBA00017053"/>
    </source>
</evidence>
<evidence type="ECO:0000256" key="9">
    <source>
        <dbReference type="ARBA" id="ARBA00022723"/>
    </source>
</evidence>
<evidence type="ECO:0000256" key="11">
    <source>
        <dbReference type="ARBA" id="ARBA00022989"/>
    </source>
</evidence>
<comment type="caution">
    <text evidence="16">The sequence shown here is derived from an EMBL/GenBank/DDBJ whole genome shotgun (WGS) entry which is preliminary data.</text>
</comment>
<feature type="region of interest" description="Disordered" evidence="15">
    <location>
        <begin position="70"/>
        <end position="100"/>
    </location>
</feature>
<dbReference type="Proteomes" id="UP000484381">
    <property type="component" value="Unassembled WGS sequence"/>
</dbReference>
<keyword evidence="10" id="KW-0476">Mercury</keyword>
<evidence type="ECO:0000256" key="15">
    <source>
        <dbReference type="SAM" id="MobiDB-lite"/>
    </source>
</evidence>
<keyword evidence="11" id="KW-1133">Transmembrane helix</keyword>
<evidence type="ECO:0000256" key="2">
    <source>
        <dbReference type="ARBA" id="ARBA00008224"/>
    </source>
</evidence>
<dbReference type="InterPro" id="IPR003457">
    <property type="entry name" value="Transprt_MerT"/>
</dbReference>
<dbReference type="GO" id="GO:0046872">
    <property type="term" value="F:metal ion binding"/>
    <property type="evidence" value="ECO:0007669"/>
    <property type="project" value="UniProtKB-KW"/>
</dbReference>
<dbReference type="PROSITE" id="PS51257">
    <property type="entry name" value="PROKAR_LIPOPROTEIN"/>
    <property type="match status" value="1"/>
</dbReference>
<keyword evidence="8" id="KW-0812">Transmembrane</keyword>
<comment type="function">
    <text evidence="14">Involved in mercury resistance. Probably transfers a mercuric ion from the periplasmic Hg(2+)-binding protein MerP to the cytoplasmic mercuric reductase MerA.</text>
</comment>